<evidence type="ECO:0000313" key="2">
    <source>
        <dbReference type="EMBL" id="GJT15596.1"/>
    </source>
</evidence>
<organism evidence="2 3">
    <name type="scientific">Tanacetum coccineum</name>
    <dbReference type="NCBI Taxonomy" id="301880"/>
    <lineage>
        <taxon>Eukaryota</taxon>
        <taxon>Viridiplantae</taxon>
        <taxon>Streptophyta</taxon>
        <taxon>Embryophyta</taxon>
        <taxon>Tracheophyta</taxon>
        <taxon>Spermatophyta</taxon>
        <taxon>Magnoliopsida</taxon>
        <taxon>eudicotyledons</taxon>
        <taxon>Gunneridae</taxon>
        <taxon>Pentapetalae</taxon>
        <taxon>asterids</taxon>
        <taxon>campanulids</taxon>
        <taxon>Asterales</taxon>
        <taxon>Asteraceae</taxon>
        <taxon>Asteroideae</taxon>
        <taxon>Anthemideae</taxon>
        <taxon>Anthemidinae</taxon>
        <taxon>Tanacetum</taxon>
    </lineage>
</organism>
<comment type="caution">
    <text evidence="2">The sequence shown here is derived from an EMBL/GenBank/DDBJ whole genome shotgun (WGS) entry which is preliminary data.</text>
</comment>
<accession>A0ABQ5BLL3</accession>
<dbReference type="EMBL" id="BQNB010013408">
    <property type="protein sequence ID" value="GJT15596.1"/>
    <property type="molecule type" value="Genomic_DNA"/>
</dbReference>
<keyword evidence="2" id="KW-0695">RNA-directed DNA polymerase</keyword>
<keyword evidence="2" id="KW-0808">Transferase</keyword>
<feature type="domain" description="Retrotransposon gag" evidence="1">
    <location>
        <begin position="21"/>
        <end position="75"/>
    </location>
</feature>
<keyword evidence="2" id="KW-0548">Nucleotidyltransferase</keyword>
<proteinExistence type="predicted"/>
<dbReference type="InterPro" id="IPR005162">
    <property type="entry name" value="Retrotrans_gag_dom"/>
</dbReference>
<protein>
    <submittedName>
        <fullName evidence="2">Reverse transcriptase domain-containing protein</fullName>
    </submittedName>
</protein>
<evidence type="ECO:0000313" key="3">
    <source>
        <dbReference type="Proteomes" id="UP001151760"/>
    </source>
</evidence>
<reference evidence="2" key="1">
    <citation type="journal article" date="2022" name="Int. J. Mol. Sci.">
        <title>Draft Genome of Tanacetum Coccineum: Genomic Comparison of Closely Related Tanacetum-Family Plants.</title>
        <authorList>
            <person name="Yamashiro T."/>
            <person name="Shiraishi A."/>
            <person name="Nakayama K."/>
            <person name="Satake H."/>
        </authorList>
    </citation>
    <scope>NUCLEOTIDE SEQUENCE</scope>
</reference>
<sequence length="156" mass="17910">MEAVQDISGCGDNQKVKYSAGSLIGKTLTWWNSRVQTRGREAAVGMIWEDFKALMKGEYCPSNKMHKLETEFLESRYDAELSAMRGRFEFSTTTWHDALGVSEEKRTDGQKWKGEASYELRKPQEEPKLQLLHEVHTPSAIKNFFFSVSFYSVLSL</sequence>
<gene>
    <name evidence="2" type="ORF">Tco_0874302</name>
</gene>
<evidence type="ECO:0000259" key="1">
    <source>
        <dbReference type="Pfam" id="PF03732"/>
    </source>
</evidence>
<keyword evidence="3" id="KW-1185">Reference proteome</keyword>
<dbReference type="GO" id="GO:0003964">
    <property type="term" value="F:RNA-directed DNA polymerase activity"/>
    <property type="evidence" value="ECO:0007669"/>
    <property type="project" value="UniProtKB-KW"/>
</dbReference>
<reference evidence="2" key="2">
    <citation type="submission" date="2022-01" db="EMBL/GenBank/DDBJ databases">
        <authorList>
            <person name="Yamashiro T."/>
            <person name="Shiraishi A."/>
            <person name="Satake H."/>
            <person name="Nakayama K."/>
        </authorList>
    </citation>
    <scope>NUCLEOTIDE SEQUENCE</scope>
</reference>
<name>A0ABQ5BLL3_9ASTR</name>
<dbReference type="Proteomes" id="UP001151760">
    <property type="component" value="Unassembled WGS sequence"/>
</dbReference>
<dbReference type="Pfam" id="PF03732">
    <property type="entry name" value="Retrotrans_gag"/>
    <property type="match status" value="1"/>
</dbReference>